<proteinExistence type="predicted"/>
<name>A0A8S5PQU8_9CAUD</name>
<organism evidence="1">
    <name type="scientific">Siphoviridae sp. ctZro7</name>
    <dbReference type="NCBI Taxonomy" id="2825561"/>
    <lineage>
        <taxon>Viruses</taxon>
        <taxon>Duplodnaviria</taxon>
        <taxon>Heunggongvirae</taxon>
        <taxon>Uroviricota</taxon>
        <taxon>Caudoviricetes</taxon>
    </lineage>
</organism>
<reference evidence="1" key="1">
    <citation type="journal article" date="2021" name="Proc. Natl. Acad. Sci. U.S.A.">
        <title>A Catalog of Tens of Thousands of Viruses from Human Metagenomes Reveals Hidden Associations with Chronic Diseases.</title>
        <authorList>
            <person name="Tisza M.J."/>
            <person name="Buck C.B."/>
        </authorList>
    </citation>
    <scope>NUCLEOTIDE SEQUENCE</scope>
    <source>
        <strain evidence="1">CtZro7</strain>
    </source>
</reference>
<dbReference type="EMBL" id="BK015483">
    <property type="protein sequence ID" value="DAE09144.1"/>
    <property type="molecule type" value="Genomic_DNA"/>
</dbReference>
<sequence>MLHKTKELRSYTPITFSVAPEKGLLFPFLYCKGSNNFDAKQGFYSL</sequence>
<protein>
    <submittedName>
        <fullName evidence="1">Uncharacterized protein</fullName>
    </submittedName>
</protein>
<accession>A0A8S5PQU8</accession>
<evidence type="ECO:0000313" key="1">
    <source>
        <dbReference type="EMBL" id="DAE09144.1"/>
    </source>
</evidence>